<keyword evidence="3 7" id="KW-0812">Transmembrane</keyword>
<proteinExistence type="inferred from homology"/>
<protein>
    <recommendedName>
        <fullName evidence="10">Protein FAM162B</fullName>
    </recommendedName>
</protein>
<organism evidence="8 9">
    <name type="scientific">Conger conger</name>
    <name type="common">Conger eel</name>
    <name type="synonym">Muraena conger</name>
    <dbReference type="NCBI Taxonomy" id="82655"/>
    <lineage>
        <taxon>Eukaryota</taxon>
        <taxon>Metazoa</taxon>
        <taxon>Chordata</taxon>
        <taxon>Craniata</taxon>
        <taxon>Vertebrata</taxon>
        <taxon>Euteleostomi</taxon>
        <taxon>Actinopterygii</taxon>
        <taxon>Neopterygii</taxon>
        <taxon>Teleostei</taxon>
        <taxon>Anguilliformes</taxon>
        <taxon>Congridae</taxon>
        <taxon>Conger</taxon>
    </lineage>
</organism>
<dbReference type="GO" id="GO:0051402">
    <property type="term" value="P:neuron apoptotic process"/>
    <property type="evidence" value="ECO:0007669"/>
    <property type="project" value="TreeGrafter"/>
</dbReference>
<dbReference type="GO" id="GO:0016020">
    <property type="term" value="C:membrane"/>
    <property type="evidence" value="ECO:0007669"/>
    <property type="project" value="UniProtKB-SubCell"/>
</dbReference>
<keyword evidence="4 7" id="KW-1133">Transmembrane helix</keyword>
<evidence type="ECO:0000256" key="6">
    <source>
        <dbReference type="SAM" id="MobiDB-lite"/>
    </source>
</evidence>
<accession>A0A9Q1I3V0</accession>
<dbReference type="GO" id="GO:0090200">
    <property type="term" value="P:positive regulation of release of cytochrome c from mitochondria"/>
    <property type="evidence" value="ECO:0007669"/>
    <property type="project" value="TreeGrafter"/>
</dbReference>
<dbReference type="EMBL" id="JAFJMO010000004">
    <property type="protein sequence ID" value="KAJ8279333.1"/>
    <property type="molecule type" value="Genomic_DNA"/>
</dbReference>
<keyword evidence="5 7" id="KW-0472">Membrane</keyword>
<comment type="similarity">
    <text evidence="2">Belongs to the UPF0389 family.</text>
</comment>
<evidence type="ECO:0000313" key="9">
    <source>
        <dbReference type="Proteomes" id="UP001152803"/>
    </source>
</evidence>
<dbReference type="PANTHER" id="PTHR13674">
    <property type="entry name" value="GROWTH AND TRANSFORMATION-DEPENDENT PROTEIN"/>
    <property type="match status" value="1"/>
</dbReference>
<evidence type="ECO:0000256" key="3">
    <source>
        <dbReference type="ARBA" id="ARBA00022692"/>
    </source>
</evidence>
<comment type="caution">
    <text evidence="8">The sequence shown here is derived from an EMBL/GenBank/DDBJ whole genome shotgun (WGS) entry which is preliminary data.</text>
</comment>
<evidence type="ECO:0008006" key="10">
    <source>
        <dbReference type="Google" id="ProtNLM"/>
    </source>
</evidence>
<dbReference type="Proteomes" id="UP001152803">
    <property type="component" value="Unassembled WGS sequence"/>
</dbReference>
<name>A0A9Q1I3V0_CONCO</name>
<keyword evidence="9" id="KW-1185">Reference proteome</keyword>
<dbReference type="OrthoDB" id="8193498at2759"/>
<evidence type="ECO:0000313" key="8">
    <source>
        <dbReference type="EMBL" id="KAJ8279333.1"/>
    </source>
</evidence>
<reference evidence="8" key="1">
    <citation type="journal article" date="2023" name="Science">
        <title>Genome structures resolve the early diversification of teleost fishes.</title>
        <authorList>
            <person name="Parey E."/>
            <person name="Louis A."/>
            <person name="Montfort J."/>
            <person name="Bouchez O."/>
            <person name="Roques C."/>
            <person name="Iampietro C."/>
            <person name="Lluch J."/>
            <person name="Castinel A."/>
            <person name="Donnadieu C."/>
            <person name="Desvignes T."/>
            <person name="Floi Bucao C."/>
            <person name="Jouanno E."/>
            <person name="Wen M."/>
            <person name="Mejri S."/>
            <person name="Dirks R."/>
            <person name="Jansen H."/>
            <person name="Henkel C."/>
            <person name="Chen W.J."/>
            <person name="Zahm M."/>
            <person name="Cabau C."/>
            <person name="Klopp C."/>
            <person name="Thompson A.W."/>
            <person name="Robinson-Rechavi M."/>
            <person name="Braasch I."/>
            <person name="Lecointre G."/>
            <person name="Bobe J."/>
            <person name="Postlethwait J.H."/>
            <person name="Berthelot C."/>
            <person name="Roest Crollius H."/>
            <person name="Guiguen Y."/>
        </authorList>
    </citation>
    <scope>NUCLEOTIDE SEQUENCE</scope>
    <source>
        <strain evidence="8">Concon-B</strain>
    </source>
</reference>
<evidence type="ECO:0000256" key="1">
    <source>
        <dbReference type="ARBA" id="ARBA00004167"/>
    </source>
</evidence>
<gene>
    <name evidence="8" type="ORF">COCON_G00063990</name>
</gene>
<feature type="compositionally biased region" description="Basic and acidic residues" evidence="6">
    <location>
        <begin position="34"/>
        <end position="43"/>
    </location>
</feature>
<evidence type="ECO:0000256" key="7">
    <source>
        <dbReference type="SAM" id="Phobius"/>
    </source>
</evidence>
<dbReference type="PANTHER" id="PTHR13674:SF2">
    <property type="entry name" value="PROTEIN FAM162A"/>
    <property type="match status" value="1"/>
</dbReference>
<dbReference type="Pfam" id="PF06388">
    <property type="entry name" value="DUF1075"/>
    <property type="match status" value="1"/>
</dbReference>
<dbReference type="InterPro" id="IPR009432">
    <property type="entry name" value="DUF1075"/>
</dbReference>
<feature type="transmembrane region" description="Helical" evidence="7">
    <location>
        <begin position="103"/>
        <end position="122"/>
    </location>
</feature>
<evidence type="ECO:0000256" key="5">
    <source>
        <dbReference type="ARBA" id="ARBA00023136"/>
    </source>
</evidence>
<sequence>MIIFNALKRSCSAFVPWRRQVLDNGSLRRMCSKPTDRSSEPHTNHTTPVVPADHGFRVPGYKPTDFDKKILIWSGRFKNKEQIPEQISFVMIDTARNRVRVKVCYVMIAMTVISCLGMVYLGKQAVGRHESLTSWNMEKKAQWREEAHREREAIATDKAQ</sequence>
<dbReference type="GO" id="GO:0071456">
    <property type="term" value="P:cellular response to hypoxia"/>
    <property type="evidence" value="ECO:0007669"/>
    <property type="project" value="TreeGrafter"/>
</dbReference>
<evidence type="ECO:0000256" key="2">
    <source>
        <dbReference type="ARBA" id="ARBA00007363"/>
    </source>
</evidence>
<evidence type="ECO:0000256" key="4">
    <source>
        <dbReference type="ARBA" id="ARBA00022989"/>
    </source>
</evidence>
<feature type="region of interest" description="Disordered" evidence="6">
    <location>
        <begin position="31"/>
        <end position="54"/>
    </location>
</feature>
<dbReference type="AlphaFoldDB" id="A0A9Q1I3V0"/>
<comment type="subcellular location">
    <subcellularLocation>
        <location evidence="1">Membrane</location>
        <topology evidence="1">Single-pass membrane protein</topology>
    </subcellularLocation>
</comment>
<dbReference type="GO" id="GO:0005739">
    <property type="term" value="C:mitochondrion"/>
    <property type="evidence" value="ECO:0007669"/>
    <property type="project" value="TreeGrafter"/>
</dbReference>